<keyword evidence="5" id="KW-1185">Reference proteome</keyword>
<organism evidence="4 5">
    <name type="scientific">Cyclotella atomus</name>
    <dbReference type="NCBI Taxonomy" id="382360"/>
    <lineage>
        <taxon>Eukaryota</taxon>
        <taxon>Sar</taxon>
        <taxon>Stramenopiles</taxon>
        <taxon>Ochrophyta</taxon>
        <taxon>Bacillariophyta</taxon>
        <taxon>Coscinodiscophyceae</taxon>
        <taxon>Thalassiosirophycidae</taxon>
        <taxon>Stephanodiscales</taxon>
        <taxon>Stephanodiscaceae</taxon>
        <taxon>Cyclotella</taxon>
    </lineage>
</organism>
<accession>A0ABD3QUN0</accession>
<dbReference type="SUPFAM" id="SSF48403">
    <property type="entry name" value="Ankyrin repeat"/>
    <property type="match status" value="1"/>
</dbReference>
<proteinExistence type="predicted"/>
<dbReference type="PROSITE" id="PS50088">
    <property type="entry name" value="ANK_REPEAT"/>
    <property type="match status" value="2"/>
</dbReference>
<keyword evidence="1" id="KW-0677">Repeat</keyword>
<dbReference type="PANTHER" id="PTHR24198">
    <property type="entry name" value="ANKYRIN REPEAT AND PROTEIN KINASE DOMAIN-CONTAINING PROTEIN"/>
    <property type="match status" value="1"/>
</dbReference>
<keyword evidence="2 3" id="KW-0040">ANK repeat</keyword>
<dbReference type="EMBL" id="JALLPJ020000088">
    <property type="protein sequence ID" value="KAL3802706.1"/>
    <property type="molecule type" value="Genomic_DNA"/>
</dbReference>
<dbReference type="SMART" id="SM00248">
    <property type="entry name" value="ANK"/>
    <property type="match status" value="3"/>
</dbReference>
<evidence type="ECO:0000256" key="1">
    <source>
        <dbReference type="ARBA" id="ARBA00022737"/>
    </source>
</evidence>
<dbReference type="Pfam" id="PF12796">
    <property type="entry name" value="Ank_2"/>
    <property type="match status" value="1"/>
</dbReference>
<reference evidence="4 5" key="1">
    <citation type="submission" date="2024-10" db="EMBL/GenBank/DDBJ databases">
        <title>Updated reference genomes for cyclostephanoid diatoms.</title>
        <authorList>
            <person name="Roberts W.R."/>
            <person name="Alverson A.J."/>
        </authorList>
    </citation>
    <scope>NUCLEOTIDE SEQUENCE [LARGE SCALE GENOMIC DNA]</scope>
    <source>
        <strain evidence="4 5">AJA010-31</strain>
    </source>
</reference>
<dbReference type="PANTHER" id="PTHR24198:SF165">
    <property type="entry name" value="ANKYRIN REPEAT-CONTAINING PROTEIN-RELATED"/>
    <property type="match status" value="1"/>
</dbReference>
<evidence type="ECO:0000313" key="4">
    <source>
        <dbReference type="EMBL" id="KAL3802706.1"/>
    </source>
</evidence>
<evidence type="ECO:0000256" key="3">
    <source>
        <dbReference type="PROSITE-ProRule" id="PRU00023"/>
    </source>
</evidence>
<dbReference type="Pfam" id="PF00023">
    <property type="entry name" value="Ank"/>
    <property type="match status" value="1"/>
</dbReference>
<dbReference type="InterPro" id="IPR036770">
    <property type="entry name" value="Ankyrin_rpt-contain_sf"/>
</dbReference>
<sequence length="233" mass="25579">MAFSDNKSHQSPISSIIASLNSNRRILLISLILLIPLTNYLQEIFSTITGTSNTKDPYQLNLPLFKAVKANELNVVKTLLQSTIYDPNAEDPEGITPLIEATLLGNYEMVSYLISKGAKAQPSPGFRHTALRAACLTANPQLITYLLQNGADPNAKSDGDRTPLMGACFLRPEYDKLPNSGELSLKAVQSMLDDDRTDPLIANSFGESALDLCKQRGYLESVAYLEEKIKSKQ</sequence>
<feature type="repeat" description="ANK" evidence="3">
    <location>
        <begin position="93"/>
        <end position="118"/>
    </location>
</feature>
<dbReference type="InterPro" id="IPR002110">
    <property type="entry name" value="Ankyrin_rpt"/>
</dbReference>
<protein>
    <recommendedName>
        <fullName evidence="6">Ankyrin repeat protein</fullName>
    </recommendedName>
</protein>
<gene>
    <name evidence="4" type="ORF">ACHAWO_007320</name>
</gene>
<feature type="repeat" description="ANK" evidence="3">
    <location>
        <begin position="126"/>
        <end position="158"/>
    </location>
</feature>
<evidence type="ECO:0008006" key="6">
    <source>
        <dbReference type="Google" id="ProtNLM"/>
    </source>
</evidence>
<dbReference type="PROSITE" id="PS50297">
    <property type="entry name" value="ANK_REP_REGION"/>
    <property type="match status" value="1"/>
</dbReference>
<dbReference type="Proteomes" id="UP001530400">
    <property type="component" value="Unassembled WGS sequence"/>
</dbReference>
<dbReference type="Gene3D" id="1.25.40.20">
    <property type="entry name" value="Ankyrin repeat-containing domain"/>
    <property type="match status" value="1"/>
</dbReference>
<dbReference type="AlphaFoldDB" id="A0ABD3QUN0"/>
<evidence type="ECO:0000256" key="2">
    <source>
        <dbReference type="ARBA" id="ARBA00023043"/>
    </source>
</evidence>
<evidence type="ECO:0000313" key="5">
    <source>
        <dbReference type="Proteomes" id="UP001530400"/>
    </source>
</evidence>
<name>A0ABD3QUN0_9STRA</name>
<comment type="caution">
    <text evidence="4">The sequence shown here is derived from an EMBL/GenBank/DDBJ whole genome shotgun (WGS) entry which is preliminary data.</text>
</comment>